<dbReference type="Pfam" id="PF04717">
    <property type="entry name" value="Phage_base_V"/>
    <property type="match status" value="1"/>
</dbReference>
<evidence type="ECO:0000313" key="2">
    <source>
        <dbReference type="EMBL" id="ADO69353.1"/>
    </source>
</evidence>
<reference evidence="3 5" key="1">
    <citation type="submission" date="2006-04" db="EMBL/GenBank/DDBJ databases">
        <authorList>
            <person name="Nierman W.C."/>
        </authorList>
    </citation>
    <scope>NUCLEOTIDE SEQUENCE [LARGE SCALE GENOMIC DNA]</scope>
    <source>
        <strain evidence="3 5">DW4/3-1</strain>
    </source>
</reference>
<evidence type="ECO:0000313" key="3">
    <source>
        <dbReference type="EMBL" id="EAU69788.1"/>
    </source>
</evidence>
<dbReference type="Proteomes" id="UP000032702">
    <property type="component" value="Unassembled WGS sequence"/>
</dbReference>
<dbReference type="HOGENOM" id="CLU_455533_0_0_7"/>
<dbReference type="Proteomes" id="UP000001351">
    <property type="component" value="Chromosome"/>
</dbReference>
<evidence type="ECO:0000313" key="4">
    <source>
        <dbReference type="Proteomes" id="UP000001351"/>
    </source>
</evidence>
<keyword evidence="4" id="KW-1185">Reference proteome</keyword>
<dbReference type="KEGG" id="sur:STAUR_1549"/>
<organism evidence="3 5">
    <name type="scientific">Stigmatella aurantiaca (strain DW4/3-1)</name>
    <dbReference type="NCBI Taxonomy" id="378806"/>
    <lineage>
        <taxon>Bacteria</taxon>
        <taxon>Pseudomonadati</taxon>
        <taxon>Myxococcota</taxon>
        <taxon>Myxococcia</taxon>
        <taxon>Myxococcales</taxon>
        <taxon>Cystobacterineae</taxon>
        <taxon>Archangiaceae</taxon>
        <taxon>Stigmatella</taxon>
    </lineage>
</organism>
<evidence type="ECO:0000313" key="5">
    <source>
        <dbReference type="Proteomes" id="UP000032702"/>
    </source>
</evidence>
<dbReference type="SUPFAM" id="SSF69279">
    <property type="entry name" value="Phage tail proteins"/>
    <property type="match status" value="1"/>
</dbReference>
<evidence type="ECO:0000259" key="1">
    <source>
        <dbReference type="Pfam" id="PF04717"/>
    </source>
</evidence>
<sequence length="598" mass="62951">MPASSPLTATSDLTSFALVANGRELDGSYQVLSIQVVSALNRLPFAQVELVDGSAAQGAFPLSASTTLAPGVTLEVKLGYHGDNQTVFSGVVTRQAIRKRGKGPAVLQVEARDKAVKMTISRGSAIFTDTTDSEVLGKLIRGHGLSAKVASTSPKLKELTQFYSTDWDFLVTRAEANGMVVAVSAGTVSVQAPDPSTSPVLGVTFGTDVLDFRLEEDAPSQLSSVRCSSWDYKSQKLIEATAKVSEANALGSPSSKKLAEVASPSEVEFQSSAPWAQDSLKAWAQGLMLRSELAKIRGEVRFQGSSKVEPGKTLSLEGFGDRFDGTAFLSGVTHEVREGRWTTQVEVGLEEKSFVETVPVTGPAAAGLLPGVVGLQNGVVKQIDKDPDGNVRVLVQIPVVGMKDGVWARLGSPYATSKAGIFFYPEVGDEVILGFVNEDPGNPIILGSLYSGSKKAPPFTPDAKNSHKAIKTNAGLEILFDEEGKVLTLQTPHGNKLVLSDEGDTITLQDKHENQIKMSATGIEIKSATQLKLTGKTGVSVQASVGNVELSAEAGKVEAKGLEVELSAEIELKASGTAKASLQAAGETSIQGALVRIN</sequence>
<dbReference type="InterPro" id="IPR037026">
    <property type="entry name" value="Vgr_OB-fold_dom_sf"/>
</dbReference>
<dbReference type="Gene3D" id="2.30.110.50">
    <property type="match status" value="1"/>
</dbReference>
<dbReference type="InterPro" id="IPR006531">
    <property type="entry name" value="Gp5/Vgr_OB"/>
</dbReference>
<dbReference type="Gene3D" id="2.40.50.230">
    <property type="entry name" value="Gp5 N-terminal domain"/>
    <property type="match status" value="1"/>
</dbReference>
<dbReference type="RefSeq" id="WP_002609913.1">
    <property type="nucleotide sequence ID" value="NC_014623.1"/>
</dbReference>
<dbReference type="InterPro" id="IPR006533">
    <property type="entry name" value="T6SS_Vgr_RhsGE"/>
</dbReference>
<dbReference type="eggNOG" id="COG3501">
    <property type="taxonomic scope" value="Bacteria"/>
</dbReference>
<protein>
    <submittedName>
        <fullName evidence="3">Rhs element Vgr protein</fullName>
    </submittedName>
</protein>
<dbReference type="Gene3D" id="3.55.50.10">
    <property type="entry name" value="Baseplate protein-like domains"/>
    <property type="match status" value="1"/>
</dbReference>
<reference evidence="2 4" key="2">
    <citation type="journal article" date="2011" name="Mol. Biol. Evol.">
        <title>Comparative genomic analysis of fruiting body formation in Myxococcales.</title>
        <authorList>
            <person name="Huntley S."/>
            <person name="Hamann N."/>
            <person name="Wegener-Feldbrugge S."/>
            <person name="Treuner-Lange A."/>
            <person name="Kube M."/>
            <person name="Reinhardt R."/>
            <person name="Klages S."/>
            <person name="Muller R."/>
            <person name="Ronning C.M."/>
            <person name="Nierman W.C."/>
            <person name="Sogaard-Andersen L."/>
        </authorList>
    </citation>
    <scope>NUCLEOTIDE SEQUENCE [LARGE SCALE GENOMIC DNA]</scope>
    <source>
        <strain evidence="2 4">DW4/3-1</strain>
    </source>
</reference>
<gene>
    <name evidence="2" type="ordered locus">STAUR_1549</name>
    <name evidence="3" type="ORF">STIAU_1526</name>
</gene>
<accession>Q09DF8</accession>
<dbReference type="AlphaFoldDB" id="Q09DF8"/>
<dbReference type="Pfam" id="PF05954">
    <property type="entry name" value="Phage_GPD"/>
    <property type="match status" value="1"/>
</dbReference>
<dbReference type="EMBL" id="CP002271">
    <property type="protein sequence ID" value="ADO69353.1"/>
    <property type="molecule type" value="Genomic_DNA"/>
</dbReference>
<name>Q09DF8_STIAD</name>
<dbReference type="Gene3D" id="4.10.220.110">
    <property type="match status" value="1"/>
</dbReference>
<dbReference type="SUPFAM" id="SSF69255">
    <property type="entry name" value="gp5 N-terminal domain-like"/>
    <property type="match status" value="1"/>
</dbReference>
<proteinExistence type="predicted"/>
<dbReference type="EMBL" id="AAMD01000003">
    <property type="protein sequence ID" value="EAU69788.1"/>
    <property type="molecule type" value="Genomic_DNA"/>
</dbReference>
<dbReference type="STRING" id="378806.STAUR_1549"/>
<feature type="domain" description="Gp5/Type VI secretion system Vgr protein OB-fold" evidence="1">
    <location>
        <begin position="377"/>
        <end position="450"/>
    </location>
</feature>
<dbReference type="NCBIfam" id="TIGR01646">
    <property type="entry name" value="vgr_GE"/>
    <property type="match status" value="1"/>
</dbReference>
<dbReference type="OrthoDB" id="9762420at2"/>